<evidence type="ECO:0000313" key="2">
    <source>
        <dbReference type="Proteomes" id="UP000823604"/>
    </source>
</evidence>
<dbReference type="AlphaFoldDB" id="A0A9D9NGL5"/>
<reference evidence="1" key="2">
    <citation type="journal article" date="2021" name="PeerJ">
        <title>Extensive microbial diversity within the chicken gut microbiome revealed by metagenomics and culture.</title>
        <authorList>
            <person name="Gilroy R."/>
            <person name="Ravi A."/>
            <person name="Getino M."/>
            <person name="Pursley I."/>
            <person name="Horton D.L."/>
            <person name="Alikhan N.F."/>
            <person name="Baker D."/>
            <person name="Gharbi K."/>
            <person name="Hall N."/>
            <person name="Watson M."/>
            <person name="Adriaenssens E.M."/>
            <person name="Foster-Nyarko E."/>
            <person name="Jarju S."/>
            <person name="Secka A."/>
            <person name="Antonio M."/>
            <person name="Oren A."/>
            <person name="Chaudhuri R.R."/>
            <person name="La Ragione R."/>
            <person name="Hildebrand F."/>
            <person name="Pallen M.J."/>
        </authorList>
    </citation>
    <scope>NUCLEOTIDE SEQUENCE</scope>
    <source>
        <strain evidence="1">B1-8020</strain>
    </source>
</reference>
<proteinExistence type="predicted"/>
<comment type="caution">
    <text evidence="1">The sequence shown here is derived from an EMBL/GenBank/DDBJ whole genome shotgun (WGS) entry which is preliminary data.</text>
</comment>
<evidence type="ECO:0000313" key="1">
    <source>
        <dbReference type="EMBL" id="MBO8472520.1"/>
    </source>
</evidence>
<dbReference type="Proteomes" id="UP000823604">
    <property type="component" value="Unassembled WGS sequence"/>
</dbReference>
<name>A0A9D9NGL5_9BACT</name>
<protein>
    <submittedName>
        <fullName evidence="1">Uncharacterized protein</fullName>
    </submittedName>
</protein>
<reference evidence="1" key="1">
    <citation type="submission" date="2020-10" db="EMBL/GenBank/DDBJ databases">
        <authorList>
            <person name="Gilroy R."/>
        </authorList>
    </citation>
    <scope>NUCLEOTIDE SEQUENCE</scope>
    <source>
        <strain evidence="1">B1-8020</strain>
    </source>
</reference>
<gene>
    <name evidence="1" type="ORF">IAB81_02690</name>
</gene>
<dbReference type="EMBL" id="JADIMA010000028">
    <property type="protein sequence ID" value="MBO8472520.1"/>
    <property type="molecule type" value="Genomic_DNA"/>
</dbReference>
<sequence length="140" mass="15485">MKEFNLKEAKAGKPVCTRDVRSGFLVVGDTCIAEKDGMLCLTDLIRALSDAGIYRVTVGKLMQRRRFRQGLSLLIGRDISHSPNIVRDLKSMGLYMAAGRRGGMRAYCSPHVFLYVLGQYSPSAMLRAAALVTDINTENQ</sequence>
<organism evidence="1 2">
    <name type="scientific">Candidatus Merdivivens pullicola</name>
    <dbReference type="NCBI Taxonomy" id="2840872"/>
    <lineage>
        <taxon>Bacteria</taxon>
        <taxon>Pseudomonadati</taxon>
        <taxon>Bacteroidota</taxon>
        <taxon>Bacteroidia</taxon>
        <taxon>Bacteroidales</taxon>
        <taxon>Muribaculaceae</taxon>
        <taxon>Muribaculaceae incertae sedis</taxon>
        <taxon>Candidatus Merdivivens</taxon>
    </lineage>
</organism>
<accession>A0A9D9NGL5</accession>